<evidence type="ECO:0000256" key="1">
    <source>
        <dbReference type="SAM" id="MobiDB-lite"/>
    </source>
</evidence>
<feature type="region of interest" description="Disordered" evidence="1">
    <location>
        <begin position="1"/>
        <end position="41"/>
    </location>
</feature>
<dbReference type="AlphaFoldDB" id="A0A919ATM6"/>
<keyword evidence="3" id="KW-1185">Reference proteome</keyword>
<comment type="caution">
    <text evidence="2">The sequence shown here is derived from an EMBL/GenBank/DDBJ whole genome shotgun (WGS) entry which is preliminary data.</text>
</comment>
<accession>A0A919ATM6</accession>
<proteinExistence type="predicted"/>
<dbReference type="Proteomes" id="UP000630923">
    <property type="component" value="Unassembled WGS sequence"/>
</dbReference>
<evidence type="ECO:0000313" key="3">
    <source>
        <dbReference type="Proteomes" id="UP000630923"/>
    </source>
</evidence>
<evidence type="ECO:0000313" key="2">
    <source>
        <dbReference type="EMBL" id="GHF24765.1"/>
    </source>
</evidence>
<reference evidence="2" key="2">
    <citation type="submission" date="2020-09" db="EMBL/GenBank/DDBJ databases">
        <authorList>
            <person name="Sun Q."/>
            <person name="Kim S."/>
        </authorList>
    </citation>
    <scope>NUCLEOTIDE SEQUENCE</scope>
    <source>
        <strain evidence="2">KCTC 42590</strain>
    </source>
</reference>
<gene>
    <name evidence="2" type="ORF">GCM10017044_19330</name>
</gene>
<reference evidence="2" key="1">
    <citation type="journal article" date="2014" name="Int. J. Syst. Evol. Microbiol.">
        <title>Complete genome sequence of Corynebacterium casei LMG S-19264T (=DSM 44701T), isolated from a smear-ripened cheese.</title>
        <authorList>
            <consortium name="US DOE Joint Genome Institute (JGI-PGF)"/>
            <person name="Walter F."/>
            <person name="Albersmeier A."/>
            <person name="Kalinowski J."/>
            <person name="Ruckert C."/>
        </authorList>
    </citation>
    <scope>NUCLEOTIDE SEQUENCE</scope>
    <source>
        <strain evidence="2">KCTC 42590</strain>
    </source>
</reference>
<protein>
    <submittedName>
        <fullName evidence="2">Uncharacterized protein</fullName>
    </submittedName>
</protein>
<organism evidence="2 3">
    <name type="scientific">Kordiimonas sediminis</name>
    <dbReference type="NCBI Taxonomy" id="1735581"/>
    <lineage>
        <taxon>Bacteria</taxon>
        <taxon>Pseudomonadati</taxon>
        <taxon>Pseudomonadota</taxon>
        <taxon>Alphaproteobacteria</taxon>
        <taxon>Kordiimonadales</taxon>
        <taxon>Kordiimonadaceae</taxon>
        <taxon>Kordiimonas</taxon>
    </lineage>
</organism>
<dbReference type="EMBL" id="BNCI01000002">
    <property type="protein sequence ID" value="GHF24765.1"/>
    <property type="molecule type" value="Genomic_DNA"/>
</dbReference>
<sequence length="65" mass="7051">MKWKQGPTKTSPTIGTASLKAKSAKTKSSHNKTTGSPAYTAGFSFIRPTPFNPFEKYKSISVINT</sequence>
<name>A0A919ATM6_9PROT</name>